<dbReference type="EMBL" id="SZYD01000003">
    <property type="protein sequence ID" value="KAD6794952.1"/>
    <property type="molecule type" value="Genomic_DNA"/>
</dbReference>
<comment type="caution">
    <text evidence="1">The sequence shown here is derived from an EMBL/GenBank/DDBJ whole genome shotgun (WGS) entry which is preliminary data.</text>
</comment>
<dbReference type="Proteomes" id="UP000326396">
    <property type="component" value="Linkage Group LG11"/>
</dbReference>
<proteinExistence type="predicted"/>
<protein>
    <recommendedName>
        <fullName evidence="3">BHLH domain-containing protein</fullName>
    </recommendedName>
</protein>
<gene>
    <name evidence="1" type="ORF">E3N88_05848</name>
</gene>
<dbReference type="OrthoDB" id="1363133at2759"/>
<evidence type="ECO:0000313" key="2">
    <source>
        <dbReference type="Proteomes" id="UP000326396"/>
    </source>
</evidence>
<evidence type="ECO:0008006" key="3">
    <source>
        <dbReference type="Google" id="ProtNLM"/>
    </source>
</evidence>
<accession>A0A5N6PMZ9</accession>
<evidence type="ECO:0000313" key="1">
    <source>
        <dbReference type="EMBL" id="KAD6794952.1"/>
    </source>
</evidence>
<reference evidence="1 2" key="1">
    <citation type="submission" date="2019-05" db="EMBL/GenBank/DDBJ databases">
        <title>Mikania micrantha, genome provides insights into the molecular mechanism of rapid growth.</title>
        <authorList>
            <person name="Liu B."/>
        </authorList>
    </citation>
    <scope>NUCLEOTIDE SEQUENCE [LARGE SCALE GENOMIC DNA]</scope>
    <source>
        <strain evidence="1">NLD-2019</strain>
        <tissue evidence="1">Leaf</tissue>
    </source>
</reference>
<organism evidence="1 2">
    <name type="scientific">Mikania micrantha</name>
    <name type="common">bitter vine</name>
    <dbReference type="NCBI Taxonomy" id="192012"/>
    <lineage>
        <taxon>Eukaryota</taxon>
        <taxon>Viridiplantae</taxon>
        <taxon>Streptophyta</taxon>
        <taxon>Embryophyta</taxon>
        <taxon>Tracheophyta</taxon>
        <taxon>Spermatophyta</taxon>
        <taxon>Magnoliopsida</taxon>
        <taxon>eudicotyledons</taxon>
        <taxon>Gunneridae</taxon>
        <taxon>Pentapetalae</taxon>
        <taxon>asterids</taxon>
        <taxon>campanulids</taxon>
        <taxon>Asterales</taxon>
        <taxon>Asteraceae</taxon>
        <taxon>Asteroideae</taxon>
        <taxon>Heliantheae alliance</taxon>
        <taxon>Eupatorieae</taxon>
        <taxon>Mikania</taxon>
    </lineage>
</organism>
<sequence length="83" mass="9468">MRKWGRGVAVGRKSQVLKNKKNKNRLERKLRQLHDIIPGAGKGAAGQVEDTDAFFQRIAAYILFLESHVELLKSVYALFHPHD</sequence>
<name>A0A5N6PMZ9_9ASTR</name>
<dbReference type="AlphaFoldDB" id="A0A5N6PMZ9"/>
<keyword evidence="2" id="KW-1185">Reference proteome</keyword>